<dbReference type="AlphaFoldDB" id="A0A4Z2FQE8"/>
<dbReference type="Proteomes" id="UP000314294">
    <property type="component" value="Unassembled WGS sequence"/>
</dbReference>
<dbReference type="GO" id="GO:0003723">
    <property type="term" value="F:RNA binding"/>
    <property type="evidence" value="ECO:0007669"/>
    <property type="project" value="InterPro"/>
</dbReference>
<dbReference type="Pfam" id="PF10453">
    <property type="entry name" value="NUFIP1"/>
    <property type="match status" value="1"/>
</dbReference>
<feature type="compositionally biased region" description="Basic and acidic residues" evidence="1">
    <location>
        <begin position="44"/>
        <end position="53"/>
    </location>
</feature>
<name>A0A4Z2FQE8_9TELE</name>
<dbReference type="InterPro" id="IPR019496">
    <property type="entry name" value="NUFIP1_cons_dom"/>
</dbReference>
<feature type="compositionally biased region" description="Basic residues" evidence="1">
    <location>
        <begin position="220"/>
        <end position="238"/>
    </location>
</feature>
<evidence type="ECO:0000256" key="1">
    <source>
        <dbReference type="SAM" id="MobiDB-lite"/>
    </source>
</evidence>
<dbReference type="OrthoDB" id="273070at2759"/>
<feature type="compositionally biased region" description="Pro residues" evidence="1">
    <location>
        <begin position="7"/>
        <end position="18"/>
    </location>
</feature>
<dbReference type="InterPro" id="IPR013087">
    <property type="entry name" value="Znf_C2H2_type"/>
</dbReference>
<proteinExistence type="predicted"/>
<feature type="region of interest" description="Disordered" evidence="1">
    <location>
        <begin position="507"/>
        <end position="551"/>
    </location>
</feature>
<feature type="compositionally biased region" description="Basic and acidic residues" evidence="1">
    <location>
        <begin position="438"/>
        <end position="449"/>
    </location>
</feature>
<feature type="compositionally biased region" description="Basic and acidic residues" evidence="1">
    <location>
        <begin position="458"/>
        <end position="474"/>
    </location>
</feature>
<accession>A0A4Z2FQE8</accession>
<dbReference type="PANTHER" id="PTHR13309:SF0">
    <property type="entry name" value="FMR1-INTERACTING PROTEIN NUFIP1"/>
    <property type="match status" value="1"/>
</dbReference>
<keyword evidence="4" id="KW-1185">Reference proteome</keyword>
<comment type="caution">
    <text evidence="3">The sequence shown here is derived from an EMBL/GenBank/DDBJ whole genome shotgun (WGS) entry which is preliminary data.</text>
</comment>
<feature type="region of interest" description="Disordered" evidence="1">
    <location>
        <begin position="341"/>
        <end position="401"/>
    </location>
</feature>
<sequence>MNGHGHYPPPDFGCPPPNSIQNFQQQQQHASSFHPSMWSWGEASSEHAGDHSSQRGRHHGATADFGSPSGRGGYGQKRPHGQNYGREWHEGGRQSYGGPNNHGKKQKNKKEPEYSHFCDTCDRGFKHQEKYDEHVSQHAKCSVADCSFMAHEKLVAIHWKNNHAPGAKRIKLDTLDEITKWREARRKNYPTLQNMDKKKKVMEEREETGAVLETAQFGRMRGRGRGGRGRGWGHRGSRGRPPQGPHPSDSSATERPPPPTRPCRERDPLGALASSDHDSDREEPAPESKAGFLVVAPKQMSSALGSLVANYGSLSESDGEPEAAPIQRAKDLVHENQAFLNSVPQKSQDRGPWRGPDTSSQVTEALHTPNNGRGRGRGGRGRGGRGRRGGRGGYQDSPQARRPTLLEMLLAPDIRHERNVLLQCVRYVVRNNFFGLDSRPEDQRAKDKVPPAISARELTGRPERPERPSDKAEARFPPLVGAQRSSAEVNHLEESETGHAVLVDQLTRSEPSQVSPADSAASAEPVPGHFTRNTEETTVKDGLYSTGTDEIRSTSITYDDEIWERPVAVMSEQITELD</sequence>
<feature type="compositionally biased region" description="Basic and acidic residues" evidence="1">
    <location>
        <begin position="275"/>
        <end position="286"/>
    </location>
</feature>
<dbReference type="InterPro" id="IPR039136">
    <property type="entry name" value="NUFIP1-like"/>
</dbReference>
<feature type="domain" description="C2H2-type" evidence="2">
    <location>
        <begin position="118"/>
        <end position="138"/>
    </location>
</feature>
<feature type="region of interest" description="Disordered" evidence="1">
    <location>
        <begin position="196"/>
        <end position="293"/>
    </location>
</feature>
<gene>
    <name evidence="3" type="primary">Nufip1</name>
    <name evidence="3" type="ORF">EYF80_046772</name>
</gene>
<dbReference type="EMBL" id="SRLO01000995">
    <property type="protein sequence ID" value="TNN43033.1"/>
    <property type="molecule type" value="Genomic_DNA"/>
</dbReference>
<feature type="compositionally biased region" description="Low complexity" evidence="1">
    <location>
        <begin position="19"/>
        <end position="36"/>
    </location>
</feature>
<evidence type="ECO:0000259" key="2">
    <source>
        <dbReference type="PROSITE" id="PS00028"/>
    </source>
</evidence>
<dbReference type="PROSITE" id="PS00028">
    <property type="entry name" value="ZINC_FINGER_C2H2_1"/>
    <property type="match status" value="1"/>
</dbReference>
<evidence type="ECO:0000313" key="3">
    <source>
        <dbReference type="EMBL" id="TNN43033.1"/>
    </source>
</evidence>
<feature type="region of interest" description="Disordered" evidence="1">
    <location>
        <begin position="437"/>
        <end position="477"/>
    </location>
</feature>
<dbReference type="PANTHER" id="PTHR13309">
    <property type="entry name" value="NUCLEAR FRAGILE X MENTAL RETARDATION PROTEIN INTERACTING PROTEIN 1"/>
    <property type="match status" value="1"/>
</dbReference>
<protein>
    <submittedName>
        <fullName evidence="3">Nuclear fragile X mental retardation-interacting protein 1</fullName>
    </submittedName>
</protein>
<organism evidence="3 4">
    <name type="scientific">Liparis tanakae</name>
    <name type="common">Tanaka's snailfish</name>
    <dbReference type="NCBI Taxonomy" id="230148"/>
    <lineage>
        <taxon>Eukaryota</taxon>
        <taxon>Metazoa</taxon>
        <taxon>Chordata</taxon>
        <taxon>Craniata</taxon>
        <taxon>Vertebrata</taxon>
        <taxon>Euteleostomi</taxon>
        <taxon>Actinopterygii</taxon>
        <taxon>Neopterygii</taxon>
        <taxon>Teleostei</taxon>
        <taxon>Neoteleostei</taxon>
        <taxon>Acanthomorphata</taxon>
        <taxon>Eupercaria</taxon>
        <taxon>Perciformes</taxon>
        <taxon>Cottioidei</taxon>
        <taxon>Cottales</taxon>
        <taxon>Liparidae</taxon>
        <taxon>Liparis</taxon>
    </lineage>
</organism>
<dbReference type="GO" id="GO:0005634">
    <property type="term" value="C:nucleus"/>
    <property type="evidence" value="ECO:0007669"/>
    <property type="project" value="TreeGrafter"/>
</dbReference>
<reference evidence="3 4" key="1">
    <citation type="submission" date="2019-03" db="EMBL/GenBank/DDBJ databases">
        <title>First draft genome of Liparis tanakae, snailfish: a comprehensive survey of snailfish specific genes.</title>
        <authorList>
            <person name="Kim W."/>
            <person name="Song I."/>
            <person name="Jeong J.-H."/>
            <person name="Kim D."/>
            <person name="Kim S."/>
            <person name="Ryu S."/>
            <person name="Song J.Y."/>
            <person name="Lee S.K."/>
        </authorList>
    </citation>
    <scope>NUCLEOTIDE SEQUENCE [LARGE SCALE GENOMIC DNA]</scope>
    <source>
        <tissue evidence="3">Muscle</tissue>
    </source>
</reference>
<feature type="compositionally biased region" description="Polar residues" evidence="1">
    <location>
        <begin position="357"/>
        <end position="371"/>
    </location>
</feature>
<evidence type="ECO:0000313" key="4">
    <source>
        <dbReference type="Proteomes" id="UP000314294"/>
    </source>
</evidence>
<feature type="region of interest" description="Disordered" evidence="1">
    <location>
        <begin position="1"/>
        <end position="111"/>
    </location>
</feature>
<feature type="compositionally biased region" description="Polar residues" evidence="1">
    <location>
        <begin position="507"/>
        <end position="516"/>
    </location>
</feature>
<dbReference type="GO" id="GO:0000492">
    <property type="term" value="P:box C/D snoRNP assembly"/>
    <property type="evidence" value="ECO:0007669"/>
    <property type="project" value="TreeGrafter"/>
</dbReference>
<feature type="compositionally biased region" description="Basic residues" evidence="1">
    <location>
        <begin position="374"/>
        <end position="390"/>
    </location>
</feature>